<protein>
    <submittedName>
        <fullName evidence="1">DNA topoisomerase 2-binding protein 1-like</fullName>
    </submittedName>
</protein>
<organism evidence="1 2">
    <name type="scientific">Trifolium medium</name>
    <dbReference type="NCBI Taxonomy" id="97028"/>
    <lineage>
        <taxon>Eukaryota</taxon>
        <taxon>Viridiplantae</taxon>
        <taxon>Streptophyta</taxon>
        <taxon>Embryophyta</taxon>
        <taxon>Tracheophyta</taxon>
        <taxon>Spermatophyta</taxon>
        <taxon>Magnoliopsida</taxon>
        <taxon>eudicotyledons</taxon>
        <taxon>Gunneridae</taxon>
        <taxon>Pentapetalae</taxon>
        <taxon>rosids</taxon>
        <taxon>fabids</taxon>
        <taxon>Fabales</taxon>
        <taxon>Fabaceae</taxon>
        <taxon>Papilionoideae</taxon>
        <taxon>50 kb inversion clade</taxon>
        <taxon>NPAAA clade</taxon>
        <taxon>Hologalegina</taxon>
        <taxon>IRL clade</taxon>
        <taxon>Trifolieae</taxon>
        <taxon>Trifolium</taxon>
    </lineage>
</organism>
<accession>A0A392RTT2</accession>
<keyword evidence="2" id="KW-1185">Reference proteome</keyword>
<dbReference type="Proteomes" id="UP000265520">
    <property type="component" value="Unassembled WGS sequence"/>
</dbReference>
<proteinExistence type="predicted"/>
<dbReference type="InterPro" id="IPR036420">
    <property type="entry name" value="BRCT_dom_sf"/>
</dbReference>
<dbReference type="AlphaFoldDB" id="A0A392RTT2"/>
<sequence length="51" mass="5895">EREDVKSIAARGAVYVVKTSWLEDCDRENKQVPVLRRYNAYDLVFPKGVLP</sequence>
<reference evidence="1 2" key="1">
    <citation type="journal article" date="2018" name="Front. Plant Sci.">
        <title>Red Clover (Trifolium pratense) and Zigzag Clover (T. medium) - A Picture of Genomic Similarities and Differences.</title>
        <authorList>
            <person name="Dluhosova J."/>
            <person name="Istvanek J."/>
            <person name="Nedelnik J."/>
            <person name="Repkova J."/>
        </authorList>
    </citation>
    <scope>NUCLEOTIDE SEQUENCE [LARGE SCALE GENOMIC DNA]</scope>
    <source>
        <strain evidence="2">cv. 10/8</strain>
        <tissue evidence="1">Leaf</tissue>
    </source>
</reference>
<name>A0A392RTT2_9FABA</name>
<dbReference type="EMBL" id="LXQA010275327">
    <property type="protein sequence ID" value="MCI40061.1"/>
    <property type="molecule type" value="Genomic_DNA"/>
</dbReference>
<feature type="non-terminal residue" evidence="1">
    <location>
        <position position="1"/>
    </location>
</feature>
<evidence type="ECO:0000313" key="2">
    <source>
        <dbReference type="Proteomes" id="UP000265520"/>
    </source>
</evidence>
<comment type="caution">
    <text evidence="1">The sequence shown here is derived from an EMBL/GenBank/DDBJ whole genome shotgun (WGS) entry which is preliminary data.</text>
</comment>
<dbReference type="GO" id="GO:0016853">
    <property type="term" value="F:isomerase activity"/>
    <property type="evidence" value="ECO:0007669"/>
    <property type="project" value="UniProtKB-KW"/>
</dbReference>
<dbReference type="SUPFAM" id="SSF52113">
    <property type="entry name" value="BRCT domain"/>
    <property type="match status" value="1"/>
</dbReference>
<keyword evidence="1" id="KW-0413">Isomerase</keyword>
<evidence type="ECO:0000313" key="1">
    <source>
        <dbReference type="EMBL" id="MCI40061.1"/>
    </source>
</evidence>